<sequence>MLCVTLKSYTAPCSATTGGVSDLWVYDPADFNWTQDATSKSYTALALRDGATAAGGAKMFRLSFQRKEAEFKFKHTLNGCSVKYEFDLDAQLPNLSQELTNYLSSLDSAGCCCGLGLVIRLNSGKIFVIGERYVNGNTIPYFEVVMNGTEGGSGRKMEDFNGAKVMFKSEYGRMANEFSGDISIIEGFQ</sequence>
<dbReference type="AlphaFoldDB" id="A0A511YFY9"/>
<reference evidence="1 2" key="1">
    <citation type="submission" date="2019-07" db="EMBL/GenBank/DDBJ databases">
        <title>Whole genome shotgun sequence of Chryseobacterium lathyri NBRC 105250.</title>
        <authorList>
            <person name="Hosoyama A."/>
            <person name="Uohara A."/>
            <person name="Ohji S."/>
            <person name="Ichikawa N."/>
        </authorList>
    </citation>
    <scope>NUCLEOTIDE SEQUENCE [LARGE SCALE GENOMIC DNA]</scope>
    <source>
        <strain evidence="1 2">NBRC 105250</strain>
    </source>
</reference>
<dbReference type="OrthoDB" id="1253609at2"/>
<evidence type="ECO:0000313" key="1">
    <source>
        <dbReference type="EMBL" id="GEN74076.1"/>
    </source>
</evidence>
<evidence type="ECO:0000313" key="2">
    <source>
        <dbReference type="Proteomes" id="UP000321150"/>
    </source>
</evidence>
<proteinExistence type="predicted"/>
<dbReference type="Proteomes" id="UP000321150">
    <property type="component" value="Unassembled WGS sequence"/>
</dbReference>
<accession>A0A511YFY9</accession>
<protein>
    <submittedName>
        <fullName evidence="1">Uncharacterized protein</fullName>
    </submittedName>
</protein>
<organism evidence="1 2">
    <name type="scientific">Chryseobacterium lathyri</name>
    <dbReference type="NCBI Taxonomy" id="395933"/>
    <lineage>
        <taxon>Bacteria</taxon>
        <taxon>Pseudomonadati</taxon>
        <taxon>Bacteroidota</taxon>
        <taxon>Flavobacteriia</taxon>
        <taxon>Flavobacteriales</taxon>
        <taxon>Weeksellaceae</taxon>
        <taxon>Chryseobacterium group</taxon>
        <taxon>Chryseobacterium</taxon>
    </lineage>
</organism>
<dbReference type="RefSeq" id="WP_111960109.1">
    <property type="nucleotide sequence ID" value="NZ_BJYI01000026.1"/>
</dbReference>
<dbReference type="EMBL" id="BJYI01000026">
    <property type="protein sequence ID" value="GEN74076.1"/>
    <property type="molecule type" value="Genomic_DNA"/>
</dbReference>
<name>A0A511YFY9_9FLAO</name>
<gene>
    <name evidence="1" type="ORF">CLA01_41480</name>
</gene>
<comment type="caution">
    <text evidence="1">The sequence shown here is derived from an EMBL/GenBank/DDBJ whole genome shotgun (WGS) entry which is preliminary data.</text>
</comment>